<dbReference type="SUPFAM" id="SSF52096">
    <property type="entry name" value="ClpP/crotonase"/>
    <property type="match status" value="1"/>
</dbReference>
<accession>A1BG08</accession>
<feature type="signal peptide" evidence="6">
    <location>
        <begin position="1"/>
        <end position="21"/>
    </location>
</feature>
<dbReference type="Pfam" id="PF11818">
    <property type="entry name" value="DUF3340"/>
    <property type="match status" value="1"/>
</dbReference>
<gene>
    <name evidence="8" type="ordered locus">Cpha266_1304</name>
</gene>
<name>A1BG08_CHLPD</name>
<evidence type="ECO:0000256" key="6">
    <source>
        <dbReference type="SAM" id="SignalP"/>
    </source>
</evidence>
<evidence type="ECO:0000256" key="4">
    <source>
        <dbReference type="ARBA" id="ARBA00022825"/>
    </source>
</evidence>
<reference evidence="8 9" key="1">
    <citation type="submission" date="2006-12" db="EMBL/GenBank/DDBJ databases">
        <title>Complete sequence of Chlorobium phaeobacteroides DSM 266.</title>
        <authorList>
            <consortium name="US DOE Joint Genome Institute"/>
            <person name="Copeland A."/>
            <person name="Lucas S."/>
            <person name="Lapidus A."/>
            <person name="Barry K."/>
            <person name="Detter J.C."/>
            <person name="Glavina del Rio T."/>
            <person name="Hammon N."/>
            <person name="Israni S."/>
            <person name="Pitluck S."/>
            <person name="Goltsman E."/>
            <person name="Schmutz J."/>
            <person name="Larimer F."/>
            <person name="Land M."/>
            <person name="Hauser L."/>
            <person name="Mikhailova N."/>
            <person name="Li T."/>
            <person name="Overmann J."/>
            <person name="Bryant D.A."/>
            <person name="Richardson P."/>
        </authorList>
    </citation>
    <scope>NUCLEOTIDE SEQUENCE [LARGE SCALE GENOMIC DNA]</scope>
    <source>
        <strain evidence="8 9">DSM 266</strain>
    </source>
</reference>
<dbReference type="GO" id="GO:0004175">
    <property type="term" value="F:endopeptidase activity"/>
    <property type="evidence" value="ECO:0007669"/>
    <property type="project" value="TreeGrafter"/>
</dbReference>
<dbReference type="CDD" id="cd07560">
    <property type="entry name" value="Peptidase_S41_CPP"/>
    <property type="match status" value="1"/>
</dbReference>
<dbReference type="GO" id="GO:0008236">
    <property type="term" value="F:serine-type peptidase activity"/>
    <property type="evidence" value="ECO:0007669"/>
    <property type="project" value="UniProtKB-KW"/>
</dbReference>
<keyword evidence="3 5" id="KW-0378">Hydrolase</keyword>
<dbReference type="Gene3D" id="2.30.42.10">
    <property type="match status" value="1"/>
</dbReference>
<evidence type="ECO:0000256" key="3">
    <source>
        <dbReference type="ARBA" id="ARBA00022801"/>
    </source>
</evidence>
<proteinExistence type="inferred from homology"/>
<protein>
    <submittedName>
        <fullName evidence="8">C-terminal processing peptidase-1, Serine peptidase, MEROPS family S41A</fullName>
    </submittedName>
</protein>
<feature type="domain" description="PDZ" evidence="7">
    <location>
        <begin position="241"/>
        <end position="312"/>
    </location>
</feature>
<dbReference type="EMBL" id="CP000492">
    <property type="protein sequence ID" value="ABL65335.1"/>
    <property type="molecule type" value="Genomic_DNA"/>
</dbReference>
<comment type="similarity">
    <text evidence="1 5">Belongs to the peptidase S41A family.</text>
</comment>
<dbReference type="SUPFAM" id="SSF50156">
    <property type="entry name" value="PDZ domain-like"/>
    <property type="match status" value="1"/>
</dbReference>
<dbReference type="SMART" id="SM00245">
    <property type="entry name" value="TSPc"/>
    <property type="match status" value="1"/>
</dbReference>
<dbReference type="STRING" id="290317.Cpha266_1304"/>
<dbReference type="Pfam" id="PF03572">
    <property type="entry name" value="Peptidase_S41"/>
    <property type="match status" value="1"/>
</dbReference>
<dbReference type="RefSeq" id="WP_011745158.1">
    <property type="nucleotide sequence ID" value="NC_008639.1"/>
</dbReference>
<evidence type="ECO:0000256" key="2">
    <source>
        <dbReference type="ARBA" id="ARBA00022670"/>
    </source>
</evidence>
<dbReference type="InterPro" id="IPR040573">
    <property type="entry name" value="TSP_N"/>
</dbReference>
<evidence type="ECO:0000313" key="9">
    <source>
        <dbReference type="Proteomes" id="UP000008701"/>
    </source>
</evidence>
<dbReference type="GO" id="GO:0007165">
    <property type="term" value="P:signal transduction"/>
    <property type="evidence" value="ECO:0007669"/>
    <property type="project" value="TreeGrafter"/>
</dbReference>
<dbReference type="InterPro" id="IPR001478">
    <property type="entry name" value="PDZ"/>
</dbReference>
<evidence type="ECO:0000256" key="1">
    <source>
        <dbReference type="ARBA" id="ARBA00009179"/>
    </source>
</evidence>
<dbReference type="InterPro" id="IPR004447">
    <property type="entry name" value="Peptidase_S41A"/>
</dbReference>
<dbReference type="PANTHER" id="PTHR32060">
    <property type="entry name" value="TAIL-SPECIFIC PROTEASE"/>
    <property type="match status" value="1"/>
</dbReference>
<dbReference type="Pfam" id="PF00595">
    <property type="entry name" value="PDZ"/>
    <property type="match status" value="1"/>
</dbReference>
<evidence type="ECO:0000259" key="7">
    <source>
        <dbReference type="PROSITE" id="PS50106"/>
    </source>
</evidence>
<dbReference type="PROSITE" id="PS50106">
    <property type="entry name" value="PDZ"/>
    <property type="match status" value="1"/>
</dbReference>
<feature type="chain" id="PRO_5002632543" evidence="6">
    <location>
        <begin position="22"/>
        <end position="680"/>
    </location>
</feature>
<keyword evidence="9" id="KW-1185">Reference proteome</keyword>
<dbReference type="InterPro" id="IPR029045">
    <property type="entry name" value="ClpP/crotonase-like_dom_sf"/>
</dbReference>
<dbReference type="FunFam" id="3.90.226.10:FF:000090">
    <property type="entry name" value="Tail-specific protease"/>
    <property type="match status" value="1"/>
</dbReference>
<dbReference type="MEROPS" id="S41.001"/>
<dbReference type="GO" id="GO:0006508">
    <property type="term" value="P:proteolysis"/>
    <property type="evidence" value="ECO:0007669"/>
    <property type="project" value="UniProtKB-KW"/>
</dbReference>
<keyword evidence="6" id="KW-0732">Signal</keyword>
<dbReference type="HOGENOM" id="CLU_016199_1_0_10"/>
<dbReference type="CDD" id="cd06782">
    <property type="entry name" value="cpPDZ_CPP-like"/>
    <property type="match status" value="1"/>
</dbReference>
<dbReference type="NCBIfam" id="TIGR00225">
    <property type="entry name" value="prc"/>
    <property type="match status" value="1"/>
</dbReference>
<organism evidence="8 9">
    <name type="scientific">Chlorobium phaeobacteroides (strain DSM 266 / SMG 266 / 2430)</name>
    <dbReference type="NCBI Taxonomy" id="290317"/>
    <lineage>
        <taxon>Bacteria</taxon>
        <taxon>Pseudomonadati</taxon>
        <taxon>Chlorobiota</taxon>
        <taxon>Chlorobiia</taxon>
        <taxon>Chlorobiales</taxon>
        <taxon>Chlorobiaceae</taxon>
        <taxon>Chlorobium/Pelodictyon group</taxon>
        <taxon>Chlorobium</taxon>
    </lineage>
</organism>
<evidence type="ECO:0000256" key="5">
    <source>
        <dbReference type="RuleBase" id="RU004404"/>
    </source>
</evidence>
<dbReference type="InterPro" id="IPR020992">
    <property type="entry name" value="Tail_Prtase_C"/>
</dbReference>
<dbReference type="Proteomes" id="UP000008701">
    <property type="component" value="Chromosome"/>
</dbReference>
<evidence type="ECO:0000313" key="8">
    <source>
        <dbReference type="EMBL" id="ABL65335.1"/>
    </source>
</evidence>
<keyword evidence="2 5" id="KW-0645">Protease</keyword>
<dbReference type="KEGG" id="cph:Cpha266_1304"/>
<sequence precursor="true">MLRKILLLIIVSLGSSVPVFAKNAVKPGISVSATPLKPTETQEVAGVYISQYLLRNHFRKIAVNDSLSQEIFNRYIDNLDGSKNYFVASEVDSLRKIYGTQIDDEFLVGKSTAGFSIYNFFLKRAKEKMRFMKAVVDTAHFNFSKPETLALDNKTAPWPSDKSLLRDVWRKELKYLWLNMKYSGEKKKPIRTTLSKSFTTRLNLLNRQKPEDAFQAYNYALTTSFDPHTSYFSPDEYKNFQIDMSRSIEGIGAKLQTEGEFTVVAEIIPGGPAFKNNLLKKGDKIIGVGQGKTAAVVDVTGWRINDVVKLIRGKKGTTVSLKILPASQSGRGPSKTIHLLRDKINLEEQAAKKSIFLQNGQKIGVITIPSFYLDFEGEQLNTGNYNSTSRDVIKLLNELIAEHVQGIVIDLRENGGGSLEEAVKVTGLFIPNGPVVQISSSTGRTTVLDDEDGGVLYNGPLAVLVNRYSASASEIVAAAIQDYGRGVIIGERTFGKGTVQSIINFSRPVPGIENQPDLGEIKLTIAKFYRVSGGSTQHKGVVPDISMPSIIDTSAIGEDTYPSSLPWSTISPSVYQPTGDVSAAEIDILHQKQQDRSSKDPLYQSYLNDLGRLDQIRKKKSVSLEDSAFKTEIETMKKIEDQWIKETDTDKNAKAVKKDVLLDQSASVVSDLSLLKKGAK</sequence>
<dbReference type="SMART" id="SM00228">
    <property type="entry name" value="PDZ"/>
    <property type="match status" value="1"/>
</dbReference>
<dbReference type="PANTHER" id="PTHR32060:SF22">
    <property type="entry name" value="CARBOXYL-TERMINAL-PROCESSING PEPTIDASE 3, CHLOROPLASTIC"/>
    <property type="match status" value="1"/>
</dbReference>
<dbReference type="InterPro" id="IPR005151">
    <property type="entry name" value="Tail-specific_protease"/>
</dbReference>
<dbReference type="InterPro" id="IPR036034">
    <property type="entry name" value="PDZ_sf"/>
</dbReference>
<dbReference type="AlphaFoldDB" id="A1BG08"/>
<dbReference type="eggNOG" id="COG0793">
    <property type="taxonomic scope" value="Bacteria"/>
</dbReference>
<dbReference type="GO" id="GO:0030288">
    <property type="term" value="C:outer membrane-bounded periplasmic space"/>
    <property type="evidence" value="ECO:0007669"/>
    <property type="project" value="TreeGrafter"/>
</dbReference>
<keyword evidence="4 5" id="KW-0720">Serine protease</keyword>
<dbReference type="OrthoDB" id="9812068at2"/>
<dbReference type="Pfam" id="PF17804">
    <property type="entry name" value="TSP_NTD"/>
    <property type="match status" value="1"/>
</dbReference>
<dbReference type="Gene3D" id="3.90.226.10">
    <property type="entry name" value="2-enoyl-CoA Hydratase, Chain A, domain 1"/>
    <property type="match status" value="1"/>
</dbReference>